<dbReference type="STRING" id="1421.A2J09_11950"/>
<dbReference type="InterPro" id="IPR002508">
    <property type="entry name" value="MurNAc-LAA_cat"/>
</dbReference>
<feature type="domain" description="SH3b" evidence="3">
    <location>
        <begin position="189"/>
        <end position="252"/>
    </location>
</feature>
<dbReference type="SMART" id="SM00287">
    <property type="entry name" value="SH3b"/>
    <property type="match status" value="4"/>
</dbReference>
<evidence type="ECO:0000256" key="2">
    <source>
        <dbReference type="ARBA" id="ARBA00023316"/>
    </source>
</evidence>
<dbReference type="GO" id="GO:0009253">
    <property type="term" value="P:peptidoglycan catabolic process"/>
    <property type="evidence" value="ECO:0007669"/>
    <property type="project" value="InterPro"/>
</dbReference>
<dbReference type="EC" id="3.5.1.28" evidence="4"/>
<protein>
    <submittedName>
        <fullName evidence="4">Putative N-acetylmuramoyl-L-alanine amidase, family 3</fullName>
        <ecNumber evidence="4">3.5.1.28</ecNumber>
    </submittedName>
</protein>
<dbReference type="EMBL" id="UAQE01000004">
    <property type="protein sequence ID" value="SPU37988.1"/>
    <property type="molecule type" value="Genomic_DNA"/>
</dbReference>
<dbReference type="Pfam" id="PF08239">
    <property type="entry name" value="SH3_3"/>
    <property type="match status" value="4"/>
</dbReference>
<name>A0A2X0ZYH5_9BACI</name>
<evidence type="ECO:0000313" key="4">
    <source>
        <dbReference type="EMBL" id="SPU37988.1"/>
    </source>
</evidence>
<dbReference type="PANTHER" id="PTHR30404">
    <property type="entry name" value="N-ACETYLMURAMOYL-L-ALANINE AMIDASE"/>
    <property type="match status" value="1"/>
</dbReference>
<feature type="domain" description="SH3b" evidence="3">
    <location>
        <begin position="31"/>
        <end position="95"/>
    </location>
</feature>
<accession>A0A2X0ZYH5</accession>
<evidence type="ECO:0000256" key="1">
    <source>
        <dbReference type="ARBA" id="ARBA00022801"/>
    </source>
</evidence>
<dbReference type="InterPro" id="IPR050695">
    <property type="entry name" value="N-acetylmuramoyl_amidase_3"/>
</dbReference>
<sequence>MRTKILHSIIIFVLMVTMAMPNKNFVQRASADTSDLKVAGTILHLREGPGLSYPIITTLEEGDPLTSIGREGDWYQVKAGNYEGWVASWLTAPTNAKQVIDKTVISQVDRLNIRTEPDISSAVLGQLSTGNQANLVEENGEWAKVDWNGLTGWVSKDYVTINDNPKKESEPKEDAVEVTTTTTAPANKDTTFTILVDTLNVRKKPDLNAKKIGTATKGQAFKVLAHEHNWVQIQYNDKKVGWVYSFYGTFSNKVKSTSKTSTSKELESVTIIYNGTNLRTDASTAAEVVERVDAGVNYPIVGVKNDFYEIQIDDEKTAFVANWVVTTSSNKATSPQKEKEEPRKKGTLTGLTIVVDAGHGGNDHGTTGQRGTEEKGITLKTATLLASKLSAAGANVVMTRESDEYVALRKRVSIAHQYEADAFISLHYDATDDSSINGFTSYYMNSNQKGLAEAIHDGLSSKLDLRDRGTQQGNYLVLRENRQKAVLIELGFLSNSSEERVITTAKFREQATLGIYQGILNYFNEQDE</sequence>
<dbReference type="PANTHER" id="PTHR30404:SF0">
    <property type="entry name" value="N-ACETYLMURAMOYL-L-ALANINE AMIDASE AMIC"/>
    <property type="match status" value="1"/>
</dbReference>
<dbReference type="Proteomes" id="UP000251431">
    <property type="component" value="Unassembled WGS sequence"/>
</dbReference>
<organism evidence="4 5">
    <name type="scientific">Lysinibacillus capsici</name>
    <dbReference type="NCBI Taxonomy" id="2115968"/>
    <lineage>
        <taxon>Bacteria</taxon>
        <taxon>Bacillati</taxon>
        <taxon>Bacillota</taxon>
        <taxon>Bacilli</taxon>
        <taxon>Bacillales</taxon>
        <taxon>Bacillaceae</taxon>
        <taxon>Lysinibacillus</taxon>
    </lineage>
</organism>
<dbReference type="AlphaFoldDB" id="A0A2X0ZYH5"/>
<keyword evidence="1 4" id="KW-0378">Hydrolase</keyword>
<dbReference type="GO" id="GO:0071555">
    <property type="term" value="P:cell wall organization"/>
    <property type="evidence" value="ECO:0007669"/>
    <property type="project" value="UniProtKB-KW"/>
</dbReference>
<dbReference type="GO" id="GO:0008745">
    <property type="term" value="F:N-acetylmuramoyl-L-alanine amidase activity"/>
    <property type="evidence" value="ECO:0007669"/>
    <property type="project" value="UniProtKB-EC"/>
</dbReference>
<reference evidence="4 5" key="1">
    <citation type="submission" date="2018-06" db="EMBL/GenBank/DDBJ databases">
        <authorList>
            <consortium name="Pathogen Informatics"/>
            <person name="Doyle S."/>
        </authorList>
    </citation>
    <scope>NUCLEOTIDE SEQUENCE [LARGE SCALE GENOMIC DNA]</scope>
    <source>
        <strain evidence="4 5">NCTC7582</strain>
    </source>
</reference>
<dbReference type="Pfam" id="PF01520">
    <property type="entry name" value="Amidase_3"/>
    <property type="match status" value="1"/>
</dbReference>
<feature type="domain" description="SH3b" evidence="3">
    <location>
        <begin position="101"/>
        <end position="163"/>
    </location>
</feature>
<dbReference type="RefSeq" id="WP_112118165.1">
    <property type="nucleotide sequence ID" value="NZ_UAQE01000004.1"/>
</dbReference>
<evidence type="ECO:0000313" key="5">
    <source>
        <dbReference type="Proteomes" id="UP000251431"/>
    </source>
</evidence>
<dbReference type="Gene3D" id="3.40.630.40">
    <property type="entry name" value="Zn-dependent exopeptidases"/>
    <property type="match status" value="1"/>
</dbReference>
<dbReference type="SUPFAM" id="SSF53187">
    <property type="entry name" value="Zn-dependent exopeptidases"/>
    <property type="match status" value="1"/>
</dbReference>
<feature type="domain" description="SH3b" evidence="3">
    <location>
        <begin position="266"/>
        <end position="328"/>
    </location>
</feature>
<dbReference type="PROSITE" id="PS51781">
    <property type="entry name" value="SH3B"/>
    <property type="match status" value="4"/>
</dbReference>
<dbReference type="GO" id="GO:0030288">
    <property type="term" value="C:outer membrane-bounded periplasmic space"/>
    <property type="evidence" value="ECO:0007669"/>
    <property type="project" value="TreeGrafter"/>
</dbReference>
<dbReference type="CDD" id="cd02696">
    <property type="entry name" value="MurNAc-LAA"/>
    <property type="match status" value="1"/>
</dbReference>
<dbReference type="InterPro" id="IPR017293">
    <property type="entry name" value="N-acetylmuramoyl-L-ala_amidase"/>
</dbReference>
<dbReference type="PIRSF" id="PIRSF037846">
    <property type="entry name" value="Autolysin_YrvJ_prd"/>
    <property type="match status" value="1"/>
</dbReference>
<evidence type="ECO:0000259" key="3">
    <source>
        <dbReference type="PROSITE" id="PS51781"/>
    </source>
</evidence>
<dbReference type="SMART" id="SM00646">
    <property type="entry name" value="Ami_3"/>
    <property type="match status" value="1"/>
</dbReference>
<gene>
    <name evidence="4" type="primary">lytC_2</name>
    <name evidence="4" type="ORF">NCTC7582_03934</name>
</gene>
<dbReference type="Gene3D" id="2.30.30.40">
    <property type="entry name" value="SH3 Domains"/>
    <property type="match status" value="4"/>
</dbReference>
<dbReference type="InterPro" id="IPR003646">
    <property type="entry name" value="SH3-like_bac-type"/>
</dbReference>
<proteinExistence type="predicted"/>
<keyword evidence="2" id="KW-0961">Cell wall biogenesis/degradation</keyword>